<accession>A0A0D7BHM3</accession>
<protein>
    <submittedName>
        <fullName evidence="2">Uncharacterized protein</fullName>
    </submittedName>
</protein>
<feature type="compositionally biased region" description="Basic and acidic residues" evidence="1">
    <location>
        <begin position="14"/>
        <end position="28"/>
    </location>
</feature>
<dbReference type="AlphaFoldDB" id="A0A0D7BHM3"/>
<feature type="region of interest" description="Disordered" evidence="1">
    <location>
        <begin position="1"/>
        <end position="51"/>
    </location>
</feature>
<dbReference type="EMBL" id="KN880475">
    <property type="protein sequence ID" value="KIY69972.1"/>
    <property type="molecule type" value="Genomic_DNA"/>
</dbReference>
<gene>
    <name evidence="2" type="ORF">CYLTODRAFT_442291</name>
</gene>
<feature type="region of interest" description="Disordered" evidence="1">
    <location>
        <begin position="93"/>
        <end position="115"/>
    </location>
</feature>
<feature type="compositionally biased region" description="Basic and acidic residues" evidence="1">
    <location>
        <begin position="39"/>
        <end position="51"/>
    </location>
</feature>
<evidence type="ECO:0000256" key="1">
    <source>
        <dbReference type="SAM" id="MobiDB-lite"/>
    </source>
</evidence>
<sequence>MSNSLADALMATVPDRRKSGATRKDNVGKRAVRRRERKARQDTEERERELADARVRAKIRYDRMKKLAKPLALETPLPKPSVAHKDVDESMDSVQSASWHVTPSDEAASATGDDKRRSRWDMLQITIAVGVRGGWRKAHFRAMGHHALKTEVISEYNKAVVSRDEEVESASPSLNVLSLRTDQPLALENVDLDVTRAMSKNQESAAWN</sequence>
<evidence type="ECO:0000313" key="3">
    <source>
        <dbReference type="Proteomes" id="UP000054007"/>
    </source>
</evidence>
<keyword evidence="3" id="KW-1185">Reference proteome</keyword>
<evidence type="ECO:0000313" key="2">
    <source>
        <dbReference type="EMBL" id="KIY69972.1"/>
    </source>
</evidence>
<reference evidence="2 3" key="1">
    <citation type="journal article" date="2015" name="Fungal Genet. Biol.">
        <title>Evolution of novel wood decay mechanisms in Agaricales revealed by the genome sequences of Fistulina hepatica and Cylindrobasidium torrendii.</title>
        <authorList>
            <person name="Floudas D."/>
            <person name="Held B.W."/>
            <person name="Riley R."/>
            <person name="Nagy L.G."/>
            <person name="Koehler G."/>
            <person name="Ransdell A.S."/>
            <person name="Younus H."/>
            <person name="Chow J."/>
            <person name="Chiniquy J."/>
            <person name="Lipzen A."/>
            <person name="Tritt A."/>
            <person name="Sun H."/>
            <person name="Haridas S."/>
            <person name="LaButti K."/>
            <person name="Ohm R.A."/>
            <person name="Kues U."/>
            <person name="Blanchette R.A."/>
            <person name="Grigoriev I.V."/>
            <person name="Minto R.E."/>
            <person name="Hibbett D.S."/>
        </authorList>
    </citation>
    <scope>NUCLEOTIDE SEQUENCE [LARGE SCALE GENOMIC DNA]</scope>
    <source>
        <strain evidence="2 3">FP15055 ss-10</strain>
    </source>
</reference>
<organism evidence="2 3">
    <name type="scientific">Cylindrobasidium torrendii FP15055 ss-10</name>
    <dbReference type="NCBI Taxonomy" id="1314674"/>
    <lineage>
        <taxon>Eukaryota</taxon>
        <taxon>Fungi</taxon>
        <taxon>Dikarya</taxon>
        <taxon>Basidiomycota</taxon>
        <taxon>Agaricomycotina</taxon>
        <taxon>Agaricomycetes</taxon>
        <taxon>Agaricomycetidae</taxon>
        <taxon>Agaricales</taxon>
        <taxon>Marasmiineae</taxon>
        <taxon>Physalacriaceae</taxon>
        <taxon>Cylindrobasidium</taxon>
    </lineage>
</organism>
<proteinExistence type="predicted"/>
<name>A0A0D7BHM3_9AGAR</name>
<dbReference type="Proteomes" id="UP000054007">
    <property type="component" value="Unassembled WGS sequence"/>
</dbReference>